<dbReference type="EMBL" id="CP051167">
    <property type="protein sequence ID" value="QIZ73920.1"/>
    <property type="molecule type" value="Genomic_DNA"/>
</dbReference>
<dbReference type="GO" id="GO:0004803">
    <property type="term" value="F:transposase activity"/>
    <property type="evidence" value="ECO:0007669"/>
    <property type="project" value="InterPro"/>
</dbReference>
<dbReference type="EMBL" id="CP051167">
    <property type="protein sequence ID" value="QIZ73833.1"/>
    <property type="molecule type" value="Genomic_DNA"/>
</dbReference>
<dbReference type="KEGG" id="oxy:HCG48_03910"/>
<dbReference type="SUPFAM" id="SSF53098">
    <property type="entry name" value="Ribonuclease H-like"/>
    <property type="match status" value="1"/>
</dbReference>
<dbReference type="EMBL" id="CP051167">
    <property type="protein sequence ID" value="QIZ73761.1"/>
    <property type="molecule type" value="Genomic_DNA"/>
</dbReference>
<accession>A0A6H1U525</accession>
<dbReference type="KEGG" id="oxy:HCG48_19255"/>
<dbReference type="EMBL" id="CP051167">
    <property type="protein sequence ID" value="QIZ73550.1"/>
    <property type="molecule type" value="Genomic_DNA"/>
</dbReference>
<dbReference type="GO" id="GO:0006313">
    <property type="term" value="P:DNA transposition"/>
    <property type="evidence" value="ECO:0007669"/>
    <property type="project" value="InterPro"/>
</dbReference>
<protein>
    <submittedName>
        <fullName evidence="11">IS4 family transposase</fullName>
    </submittedName>
</protein>
<organism evidence="11 12">
    <name type="scientific">Oxynema aestuarii AP17</name>
    <dbReference type="NCBI Taxonomy" id="2064643"/>
    <lineage>
        <taxon>Bacteria</taxon>
        <taxon>Bacillati</taxon>
        <taxon>Cyanobacteriota</taxon>
        <taxon>Cyanophyceae</taxon>
        <taxon>Oscillatoriophycideae</taxon>
        <taxon>Oscillatoriales</taxon>
        <taxon>Oscillatoriaceae</taxon>
        <taxon>Oxynema</taxon>
        <taxon>Oxynema aestuarii</taxon>
    </lineage>
</organism>
<dbReference type="Pfam" id="PF01609">
    <property type="entry name" value="DDE_Tnp_1"/>
    <property type="match status" value="1"/>
</dbReference>
<evidence type="ECO:0000259" key="5">
    <source>
        <dbReference type="Pfam" id="PF01609"/>
    </source>
</evidence>
<dbReference type="EMBL" id="CP051167">
    <property type="protein sequence ID" value="QIZ73944.1"/>
    <property type="molecule type" value="Genomic_DNA"/>
</dbReference>
<evidence type="ECO:0000256" key="3">
    <source>
        <dbReference type="ARBA" id="ARBA00023125"/>
    </source>
</evidence>
<evidence type="ECO:0000313" key="11">
    <source>
        <dbReference type="EMBL" id="QIZ73944.1"/>
    </source>
</evidence>
<dbReference type="InterPro" id="IPR002559">
    <property type="entry name" value="Transposase_11"/>
</dbReference>
<keyword evidence="12" id="KW-1185">Reference proteome</keyword>
<reference evidence="11 12" key="1">
    <citation type="submission" date="2020-04" db="EMBL/GenBank/DDBJ databases">
        <authorList>
            <person name="Basu S."/>
            <person name="Maruthanayagam V."/>
            <person name="Chakraborty S."/>
            <person name="Pramanik A."/>
            <person name="Mukherjee J."/>
            <person name="Brink B."/>
        </authorList>
    </citation>
    <scope>NUCLEOTIDE SEQUENCE [LARGE SCALE GENOMIC DNA]</scope>
    <source>
        <strain evidence="11 12">AP17</strain>
    </source>
</reference>
<evidence type="ECO:0000313" key="9">
    <source>
        <dbReference type="EMBL" id="QIZ73833.1"/>
    </source>
</evidence>
<dbReference type="PANTHER" id="PTHR33258:SF1">
    <property type="entry name" value="TRANSPOSASE INSL FOR INSERTION SEQUENCE ELEMENT IS186A-RELATED"/>
    <property type="match status" value="1"/>
</dbReference>
<comment type="similarity">
    <text evidence="1">Belongs to the transposase 11 family.</text>
</comment>
<dbReference type="GO" id="GO:0003677">
    <property type="term" value="F:DNA binding"/>
    <property type="evidence" value="ECO:0007669"/>
    <property type="project" value="UniProtKB-KW"/>
</dbReference>
<keyword evidence="4" id="KW-0233">DNA recombination</keyword>
<dbReference type="RefSeq" id="WP_168571696.1">
    <property type="nucleotide sequence ID" value="NZ_CP051167.1"/>
</dbReference>
<dbReference type="KEGG" id="oxy:HCG48_02215"/>
<dbReference type="KEGG" id="oxy:HCG48_25120"/>
<dbReference type="InterPro" id="IPR047952">
    <property type="entry name" value="Transpos_IS4"/>
</dbReference>
<dbReference type="NCBIfam" id="NF033592">
    <property type="entry name" value="transpos_IS4_1"/>
    <property type="match status" value="1"/>
</dbReference>
<evidence type="ECO:0000313" key="7">
    <source>
        <dbReference type="EMBL" id="QIZ73583.1"/>
    </source>
</evidence>
<evidence type="ECO:0000313" key="10">
    <source>
        <dbReference type="EMBL" id="QIZ73920.1"/>
    </source>
</evidence>
<evidence type="ECO:0000256" key="4">
    <source>
        <dbReference type="ARBA" id="ARBA00023172"/>
    </source>
</evidence>
<dbReference type="PANTHER" id="PTHR33258">
    <property type="entry name" value="TRANSPOSASE INSL FOR INSERTION SEQUENCE ELEMENT IS186A-RELATED"/>
    <property type="match status" value="1"/>
</dbReference>
<dbReference type="InterPro" id="IPR012337">
    <property type="entry name" value="RNaseH-like_sf"/>
</dbReference>
<dbReference type="EMBL" id="CP051167">
    <property type="protein sequence ID" value="QIZ73583.1"/>
    <property type="molecule type" value="Genomic_DNA"/>
</dbReference>
<dbReference type="KEGG" id="oxy:HCG48_23900"/>
<evidence type="ECO:0000256" key="2">
    <source>
        <dbReference type="ARBA" id="ARBA00022578"/>
    </source>
</evidence>
<sequence>MVSNFPEILQKHLSHLPQDDYPVLDTFKFVSIWLNFILDQSQTTMRSLFKRLNIRGESVDISTFSKASKTRSPEVFHRLWDELKKEVAKKSQNSDKELMIFPLDSTIITLTSKLLWHQGYHQLKLFSGINLVTGNPGGISIHLGQGHDSKYGNETIEATPENGVAVMDRGFCSLERIAQLQAQKNRYFVLRIRKNIKLEMLENGEYLMGTGTAQVQGRVVMFCDREEKTEFRLVTNLPETGEGGISNEEIGEFYRLRWQIELLWKFLKMHLKLDKFITKNVNGMEIQIYCCLIGYLILKLVKINQEWGSSLLDKLRYLQAFMCEKISYVHWFRELVFHH</sequence>
<dbReference type="Proteomes" id="UP000500857">
    <property type="component" value="Chromosome"/>
</dbReference>
<evidence type="ECO:0000313" key="8">
    <source>
        <dbReference type="EMBL" id="QIZ73761.1"/>
    </source>
</evidence>
<evidence type="ECO:0000313" key="6">
    <source>
        <dbReference type="EMBL" id="QIZ73550.1"/>
    </source>
</evidence>
<feature type="domain" description="Transposase IS4-like" evidence="5">
    <location>
        <begin position="100"/>
        <end position="296"/>
    </location>
</feature>
<evidence type="ECO:0000313" key="12">
    <source>
        <dbReference type="Proteomes" id="UP000500857"/>
    </source>
</evidence>
<evidence type="ECO:0000256" key="1">
    <source>
        <dbReference type="ARBA" id="ARBA00010075"/>
    </source>
</evidence>
<dbReference type="AlphaFoldDB" id="A0A6H1U525"/>
<keyword evidence="2" id="KW-0815">Transposition</keyword>
<dbReference type="KEGG" id="oxy:HCG48_14840"/>
<keyword evidence="3" id="KW-0238">DNA-binding</keyword>
<name>A0A6H1U525_9CYAN</name>
<gene>
    <name evidence="6" type="ORF">HCG48_02215</name>
    <name evidence="7" type="ORF">HCG48_03910</name>
    <name evidence="8" type="ORF">HCG48_14840</name>
    <name evidence="9" type="ORF">HCG48_19255</name>
    <name evidence="10" type="ORF">HCG48_23900</name>
    <name evidence="11" type="ORF">HCG48_25120</name>
</gene>
<proteinExistence type="inferred from homology"/>